<dbReference type="Pfam" id="PF14450">
    <property type="entry name" value="FtsA"/>
    <property type="match status" value="1"/>
</dbReference>
<dbReference type="PROSITE" id="PS50889">
    <property type="entry name" value="S4"/>
    <property type="match status" value="1"/>
</dbReference>
<dbReference type="GO" id="GO:0051301">
    <property type="term" value="P:cell division"/>
    <property type="evidence" value="ECO:0007669"/>
    <property type="project" value="UniProtKB-KW"/>
</dbReference>
<dbReference type="PANTHER" id="PTHR32432">
    <property type="entry name" value="CELL DIVISION PROTEIN FTSA-RELATED"/>
    <property type="match status" value="1"/>
</dbReference>
<protein>
    <submittedName>
        <fullName evidence="3">Cell division protein FtsA</fullName>
    </submittedName>
</protein>
<reference evidence="3 4" key="1">
    <citation type="submission" date="2016-10" db="EMBL/GenBank/DDBJ databases">
        <authorList>
            <person name="de Groot N.N."/>
        </authorList>
    </citation>
    <scope>NUCLEOTIDE SEQUENCE [LARGE SCALE GENOMIC DNA]</scope>
    <source>
        <strain evidence="3 4">WG14</strain>
    </source>
</reference>
<keyword evidence="1" id="KW-0694">RNA-binding</keyword>
<dbReference type="SUPFAM" id="SSF53067">
    <property type="entry name" value="Actin-like ATPase domain"/>
    <property type="match status" value="2"/>
</dbReference>
<dbReference type="CDD" id="cd24004">
    <property type="entry name" value="ASKHA_NBD_PilM-like"/>
    <property type="match status" value="1"/>
</dbReference>
<evidence type="ECO:0000259" key="2">
    <source>
        <dbReference type="SMART" id="SM00842"/>
    </source>
</evidence>
<dbReference type="EMBL" id="FMYV01000005">
    <property type="protein sequence ID" value="SDC62217.1"/>
    <property type="molecule type" value="Genomic_DNA"/>
</dbReference>
<sequence>MVFSLDLGTRNLVGILAEIDDDENIIINHSFEKEHENRAMMDGQIHDVNKVAKGVKRILESINEKTGETPHEVAVALAGRFLITTTGEYELDISSQGYVDRPQVRKIELEAVKEATEKLDYSKGMYCVGYSVLYYEVDDEWIKHLEGQKGKKAKVKVIAAFLPKNVVEAMLTVLEMNGLNPIHITLEPIAAMNLVVPEDLRTLNIAMVDVGAGTSDIAISNEGTITGYGMVPLAGDEITDAITKELLIDFNSAEKIKKDLINKDSFKYKDILDFEHEISKEKIMEIIKEPIDKITSEISNKILELNGKSPVAVMLVGGGGKVPSFKEKIAEYLELEENRIALKSTDSLTKIKFEEEKMFGSEYITPIGIANSALKKEGNVFNSVTVNGTVVNMMMIGTDLSVMQVLLQMGYSPNQLIGKPSKAITYELNGEFKIKKGNLGKEAMIKINNQKANLKSKVKPGDKIELYPPEKGEDVEVTLKEIINSINYFLNGEPKKIYPKVIIDDNEVSINTQLKDGQKIKTVTPKVKDIVEEHSESIYFTLDNVPYEIPGEFTIIRNDQIVDEEEIIKDGDSFQVKRLKLPKIKEFIDTDVKTFEVTYNGKKINLEKEKIYIKNGSKNTDLDSQVKSGSNYKIIKEEYKPNIIDLFSHLDIDTKNIKSFDLKINGEKVTSFMQKIPENSTITFKYNG</sequence>
<feature type="domain" description="SHS2" evidence="2">
    <location>
        <begin position="2"/>
        <end position="195"/>
    </location>
</feature>
<dbReference type="InterPro" id="IPR050696">
    <property type="entry name" value="FtsA/MreB"/>
</dbReference>
<dbReference type="RefSeq" id="WP_091404253.1">
    <property type="nucleotide sequence ID" value="NZ_FMYV01000005.1"/>
</dbReference>
<organism evidence="3 4">
    <name type="scientific">Geotoga petraea</name>
    <dbReference type="NCBI Taxonomy" id="28234"/>
    <lineage>
        <taxon>Bacteria</taxon>
        <taxon>Thermotogati</taxon>
        <taxon>Thermotogota</taxon>
        <taxon>Thermotogae</taxon>
        <taxon>Petrotogales</taxon>
        <taxon>Petrotogaceae</taxon>
        <taxon>Geotoga</taxon>
    </lineage>
</organism>
<accession>A0A1G6N469</accession>
<keyword evidence="3" id="KW-0131">Cell cycle</keyword>
<evidence type="ECO:0000256" key="1">
    <source>
        <dbReference type="PROSITE-ProRule" id="PRU00182"/>
    </source>
</evidence>
<dbReference type="InterPro" id="IPR003494">
    <property type="entry name" value="SHS2_FtsA"/>
</dbReference>
<dbReference type="STRING" id="28234.SAMN04488588_1477"/>
<dbReference type="AlphaFoldDB" id="A0A1G6N469"/>
<dbReference type="InterPro" id="IPR043129">
    <property type="entry name" value="ATPase_NBD"/>
</dbReference>
<evidence type="ECO:0000313" key="3">
    <source>
        <dbReference type="EMBL" id="SDC62217.1"/>
    </source>
</evidence>
<dbReference type="PANTHER" id="PTHR32432:SF3">
    <property type="entry name" value="ETHANOLAMINE UTILIZATION PROTEIN EUTJ"/>
    <property type="match status" value="1"/>
</dbReference>
<dbReference type="Gene3D" id="3.30.420.40">
    <property type="match status" value="2"/>
</dbReference>
<keyword evidence="4" id="KW-1185">Reference proteome</keyword>
<keyword evidence="3" id="KW-0132">Cell division</keyword>
<dbReference type="GO" id="GO:0003723">
    <property type="term" value="F:RNA binding"/>
    <property type="evidence" value="ECO:0007669"/>
    <property type="project" value="UniProtKB-KW"/>
</dbReference>
<name>A0A1G6N469_9BACT</name>
<gene>
    <name evidence="3" type="ORF">SAMN04488588_1477</name>
</gene>
<dbReference type="SMART" id="SM00842">
    <property type="entry name" value="FtsA"/>
    <property type="match status" value="1"/>
</dbReference>
<evidence type="ECO:0000313" key="4">
    <source>
        <dbReference type="Proteomes" id="UP000199322"/>
    </source>
</evidence>
<dbReference type="Proteomes" id="UP000199322">
    <property type="component" value="Unassembled WGS sequence"/>
</dbReference>
<proteinExistence type="predicted"/>